<dbReference type="GO" id="GO:0005886">
    <property type="term" value="C:plasma membrane"/>
    <property type="evidence" value="ECO:0007669"/>
    <property type="project" value="TreeGrafter"/>
</dbReference>
<dbReference type="SUPFAM" id="SSF55073">
    <property type="entry name" value="Nucleotide cyclase"/>
    <property type="match status" value="1"/>
</dbReference>
<evidence type="ECO:0000259" key="16">
    <source>
        <dbReference type="PROSITE" id="PS50125"/>
    </source>
</evidence>
<keyword evidence="4 13" id="KW-0812">Transmembrane</keyword>
<evidence type="ECO:0000313" key="18">
    <source>
        <dbReference type="Proteomes" id="UP000192578"/>
    </source>
</evidence>
<dbReference type="InterPro" id="IPR000719">
    <property type="entry name" value="Prot_kinase_dom"/>
</dbReference>
<feature type="transmembrane region" description="Helical" evidence="13">
    <location>
        <begin position="247"/>
        <end position="269"/>
    </location>
</feature>
<dbReference type="Pfam" id="PF01094">
    <property type="entry name" value="ANF_receptor"/>
    <property type="match status" value="1"/>
</dbReference>
<evidence type="ECO:0000259" key="15">
    <source>
        <dbReference type="PROSITE" id="PS50011"/>
    </source>
</evidence>
<dbReference type="OrthoDB" id="1890790at2759"/>
<feature type="chain" id="PRO_5013297610" description="Guanylate cyclase" evidence="14">
    <location>
        <begin position="34"/>
        <end position="1061"/>
    </location>
</feature>
<evidence type="ECO:0000256" key="10">
    <source>
        <dbReference type="ARBA" id="ARBA00023293"/>
    </source>
</evidence>
<dbReference type="PROSITE" id="PS00452">
    <property type="entry name" value="GUANYLATE_CYCLASE_1"/>
    <property type="match status" value="1"/>
</dbReference>
<keyword evidence="14" id="KW-0732">Signal</keyword>
<dbReference type="Gene3D" id="1.10.510.10">
    <property type="entry name" value="Transferase(Phosphotransferase) domain 1"/>
    <property type="match status" value="1"/>
</dbReference>
<dbReference type="SUPFAM" id="SSF56112">
    <property type="entry name" value="Protein kinase-like (PK-like)"/>
    <property type="match status" value="1"/>
</dbReference>
<keyword evidence="10 12" id="KW-0141">cGMP biosynthesis</keyword>
<evidence type="ECO:0000256" key="4">
    <source>
        <dbReference type="ARBA" id="ARBA00022692"/>
    </source>
</evidence>
<comment type="subcellular location">
    <subcellularLocation>
        <location evidence="2">Membrane</location>
        <topology evidence="2">Single-pass type I membrane protein</topology>
    </subcellularLocation>
</comment>
<keyword evidence="9 11" id="KW-0456">Lyase</keyword>
<dbReference type="Pfam" id="PF00211">
    <property type="entry name" value="Guanylate_cyc"/>
    <property type="match status" value="1"/>
</dbReference>
<reference evidence="18" key="1">
    <citation type="submission" date="2017-01" db="EMBL/GenBank/DDBJ databases">
        <title>Comparative genomics of anhydrobiosis in the tardigrade Hypsibius dujardini.</title>
        <authorList>
            <person name="Yoshida Y."/>
            <person name="Koutsovoulos G."/>
            <person name="Laetsch D."/>
            <person name="Stevens L."/>
            <person name="Kumar S."/>
            <person name="Horikawa D."/>
            <person name="Ishino K."/>
            <person name="Komine S."/>
            <person name="Tomita M."/>
            <person name="Blaxter M."/>
            <person name="Arakawa K."/>
        </authorList>
    </citation>
    <scope>NUCLEOTIDE SEQUENCE [LARGE SCALE GENOMIC DNA]</scope>
    <source>
        <strain evidence="18">Z151</strain>
    </source>
</reference>
<evidence type="ECO:0000256" key="5">
    <source>
        <dbReference type="ARBA" id="ARBA00022741"/>
    </source>
</evidence>
<dbReference type="Pfam" id="PF07714">
    <property type="entry name" value="PK_Tyr_Ser-Thr"/>
    <property type="match status" value="1"/>
</dbReference>
<dbReference type="SMART" id="SM00044">
    <property type="entry name" value="CYCc"/>
    <property type="match status" value="1"/>
</dbReference>
<dbReference type="EC" id="4.6.1.2" evidence="3 12"/>
<gene>
    <name evidence="17" type="ORF">BV898_07808</name>
</gene>
<dbReference type="InterPro" id="IPR029787">
    <property type="entry name" value="Nucleotide_cyclase"/>
</dbReference>
<name>A0A1W0WSP1_HYPEX</name>
<keyword evidence="18" id="KW-1185">Reference proteome</keyword>
<dbReference type="FunFam" id="3.30.70.1230:FF:000030">
    <property type="entry name" value="Si:ch211-215j19.12"/>
    <property type="match status" value="1"/>
</dbReference>
<dbReference type="EMBL" id="MTYJ01000052">
    <property type="protein sequence ID" value="OQV18219.1"/>
    <property type="molecule type" value="Genomic_DNA"/>
</dbReference>
<keyword evidence="8" id="KW-0325">Glycoprotein</keyword>
<keyword evidence="7 13" id="KW-0472">Membrane</keyword>
<dbReference type="InterPro" id="IPR018297">
    <property type="entry name" value="A/G_cyclase_CS"/>
</dbReference>
<evidence type="ECO:0000256" key="7">
    <source>
        <dbReference type="ARBA" id="ARBA00023136"/>
    </source>
</evidence>
<dbReference type="InterPro" id="IPR050401">
    <property type="entry name" value="Cyclic_nucleotide_synthase"/>
</dbReference>
<dbReference type="GO" id="GO:0035556">
    <property type="term" value="P:intracellular signal transduction"/>
    <property type="evidence" value="ECO:0007669"/>
    <property type="project" value="InterPro"/>
</dbReference>
<accession>A0A1W0WSP1</accession>
<dbReference type="PANTHER" id="PTHR11920:SF499">
    <property type="entry name" value="GUANYLATE CYCLASE DOMAIN-CONTAINING PROTEIN"/>
    <property type="match status" value="1"/>
</dbReference>
<dbReference type="GO" id="GO:0004016">
    <property type="term" value="F:adenylate cyclase activity"/>
    <property type="evidence" value="ECO:0007669"/>
    <property type="project" value="TreeGrafter"/>
</dbReference>
<evidence type="ECO:0000256" key="1">
    <source>
        <dbReference type="ARBA" id="ARBA00001436"/>
    </source>
</evidence>
<proteinExistence type="inferred from homology"/>
<dbReference type="InterPro" id="IPR001828">
    <property type="entry name" value="ANF_lig-bd_rcpt"/>
</dbReference>
<evidence type="ECO:0000313" key="17">
    <source>
        <dbReference type="EMBL" id="OQV18219.1"/>
    </source>
</evidence>
<dbReference type="GO" id="GO:0001653">
    <property type="term" value="F:peptide receptor activity"/>
    <property type="evidence" value="ECO:0007669"/>
    <property type="project" value="TreeGrafter"/>
</dbReference>
<evidence type="ECO:0000256" key="9">
    <source>
        <dbReference type="ARBA" id="ARBA00023239"/>
    </source>
</evidence>
<dbReference type="GO" id="GO:0004383">
    <property type="term" value="F:guanylate cyclase activity"/>
    <property type="evidence" value="ECO:0007669"/>
    <property type="project" value="UniProtKB-EC"/>
</dbReference>
<dbReference type="PROSITE" id="PS50125">
    <property type="entry name" value="GUANYLATE_CYCLASE_2"/>
    <property type="match status" value="1"/>
</dbReference>
<dbReference type="PROSITE" id="PS50011">
    <property type="entry name" value="PROTEIN_KINASE_DOM"/>
    <property type="match status" value="1"/>
</dbReference>
<dbReference type="InterPro" id="IPR011009">
    <property type="entry name" value="Kinase-like_dom_sf"/>
</dbReference>
<dbReference type="Gene3D" id="3.40.50.2300">
    <property type="match status" value="2"/>
</dbReference>
<comment type="similarity">
    <text evidence="11">Belongs to the adenylyl cyclase class-4/guanylyl cyclase family.</text>
</comment>
<dbReference type="InterPro" id="IPR028082">
    <property type="entry name" value="Peripla_BP_I"/>
</dbReference>
<dbReference type="CDD" id="cd07302">
    <property type="entry name" value="CHD"/>
    <property type="match status" value="1"/>
</dbReference>
<evidence type="ECO:0000256" key="12">
    <source>
        <dbReference type="RuleBase" id="RU003431"/>
    </source>
</evidence>
<comment type="caution">
    <text evidence="17">The sequence shown here is derived from an EMBL/GenBank/DDBJ whole genome shotgun (WGS) entry which is preliminary data.</text>
</comment>
<evidence type="ECO:0000256" key="6">
    <source>
        <dbReference type="ARBA" id="ARBA00022989"/>
    </source>
</evidence>
<dbReference type="SUPFAM" id="SSF53822">
    <property type="entry name" value="Periplasmic binding protein-like I"/>
    <property type="match status" value="1"/>
</dbReference>
<sequence>MSLVSNSEVGFTRYRRLTWYLLCLTVMILRIAGQKDDGDDHDNHGDHHHPPAVIRVALVLTTGSDLPYDYTVLAPAIEAAFEKSLTEYNVHFSPVLCLYQGGCDSSAAAGQTFIAVNSSVDLIIGPACTADMLASMEIQSFFQVPSITGGGELADSIKKYPYATRCAFNTYTQWLFVIRVFTQFNWTNIAIIYDNDDNTKSVNAISLMKNIRAVNMRHSDFIFSGRQVRENVQAQNYLTKASKTSRVFVLLMNGVLIRTFMIGASTLGYTNGDYVFLALDTFRDDILGVNGWEQKDRFDSIAQQAYGSLLVLTLRDTSSEQRYQDFKNHVTSVAEELFPLTIVKFNYYVASFYDAVMVFAQCFNETLEEGHSVGKDNVFEVAGKASNRTFPGATGLVYINSDGDRYDDHAMYDIDANGVFKVAAEFFGYKEELVNEYFYDPIRPFNWNSGPENLVPRNEPLCGYTGEKAICDKTGEILEIALGLCVVLTLIALVIFGISYSIIHRRSEMAQLNILGTWNDVTRAQTATVNYRVSRKITPDLGSHVSLDPRGLMDNPNLLISSGSQTTTATFRGTRVMLRVCETEQVSTGVILKEVKIARSIASDNVATLAGICTGPYRVAVMYGYCAKGSLADLLATETVLLDWLFRFSLIKDIVQGLLAVTNSPLLCHGHLTSGCIFVDDHFVAKIGDYGLPSFFRRTMPSIQDSTFCASLLWTAPERLPRPFENPTTEGDVYSLAIILSEIVMRERPFLSSGFEPEVIIAKVQKKHHNNFRPKMDANLCPPEISVMIKQCWAHNPMERPRMAQIKSIIKESEKNNSEKGTILDNLIRRMEINTQDLETIVEEKAELFKAEKEKSDQLLYQILPRVVVDALKRGEQVQPENFDSVTVYYSDIVAFTTLSSSSSPTEVVDLLNDLYTIFDNSIMKFDAYKVASGVPVRNGNQHAGEICRLSLLLLDQIKVFKIRHRPDEQLRLRLGANTGPCVSGVVGLVMPRYCLFGETITIAGKMESTSLPMRIQISESCEKMLQTCGKFETELRPDGPIIVNDKWEVTTYWLHREILP</sequence>
<keyword evidence="5" id="KW-0547">Nucleotide-binding</keyword>
<dbReference type="PANTHER" id="PTHR11920">
    <property type="entry name" value="GUANYLYL CYCLASE"/>
    <property type="match status" value="1"/>
</dbReference>
<dbReference type="InterPro" id="IPR001054">
    <property type="entry name" value="A/G_cyclase"/>
</dbReference>
<dbReference type="Gene3D" id="3.30.70.1230">
    <property type="entry name" value="Nucleotide cyclase"/>
    <property type="match status" value="1"/>
</dbReference>
<evidence type="ECO:0000256" key="11">
    <source>
        <dbReference type="RuleBase" id="RU000405"/>
    </source>
</evidence>
<evidence type="ECO:0000256" key="14">
    <source>
        <dbReference type="SAM" id="SignalP"/>
    </source>
</evidence>
<feature type="transmembrane region" description="Helical" evidence="13">
    <location>
        <begin position="480"/>
        <end position="503"/>
    </location>
</feature>
<evidence type="ECO:0000256" key="2">
    <source>
        <dbReference type="ARBA" id="ARBA00004479"/>
    </source>
</evidence>
<dbReference type="CDD" id="cd06352">
    <property type="entry name" value="PBP1_NPR_GC-like"/>
    <property type="match status" value="1"/>
</dbReference>
<dbReference type="InterPro" id="IPR001245">
    <property type="entry name" value="Ser-Thr/Tyr_kinase_cat_dom"/>
</dbReference>
<evidence type="ECO:0000256" key="3">
    <source>
        <dbReference type="ARBA" id="ARBA00012202"/>
    </source>
</evidence>
<evidence type="ECO:0000256" key="13">
    <source>
        <dbReference type="SAM" id="Phobius"/>
    </source>
</evidence>
<keyword evidence="17" id="KW-0675">Receptor</keyword>
<dbReference type="AlphaFoldDB" id="A0A1W0WSP1"/>
<evidence type="ECO:0000256" key="8">
    <source>
        <dbReference type="ARBA" id="ARBA00023180"/>
    </source>
</evidence>
<protein>
    <recommendedName>
        <fullName evidence="3 12">Guanylate cyclase</fullName>
        <ecNumber evidence="3 12">4.6.1.2</ecNumber>
    </recommendedName>
</protein>
<dbReference type="GO" id="GO:0004672">
    <property type="term" value="F:protein kinase activity"/>
    <property type="evidence" value="ECO:0007669"/>
    <property type="project" value="InterPro"/>
</dbReference>
<organism evidence="17 18">
    <name type="scientific">Hypsibius exemplaris</name>
    <name type="common">Freshwater tardigrade</name>
    <dbReference type="NCBI Taxonomy" id="2072580"/>
    <lineage>
        <taxon>Eukaryota</taxon>
        <taxon>Metazoa</taxon>
        <taxon>Ecdysozoa</taxon>
        <taxon>Tardigrada</taxon>
        <taxon>Eutardigrada</taxon>
        <taxon>Parachela</taxon>
        <taxon>Hypsibioidea</taxon>
        <taxon>Hypsibiidae</taxon>
        <taxon>Hypsibius</taxon>
    </lineage>
</organism>
<keyword evidence="6 13" id="KW-1133">Transmembrane helix</keyword>
<feature type="domain" description="Guanylate cyclase" evidence="16">
    <location>
        <begin position="887"/>
        <end position="1008"/>
    </location>
</feature>
<feature type="domain" description="Protein kinase" evidence="15">
    <location>
        <begin position="507"/>
        <end position="810"/>
    </location>
</feature>
<comment type="catalytic activity">
    <reaction evidence="1 12">
        <text>GTP = 3',5'-cyclic GMP + diphosphate</text>
        <dbReference type="Rhea" id="RHEA:13665"/>
        <dbReference type="ChEBI" id="CHEBI:33019"/>
        <dbReference type="ChEBI" id="CHEBI:37565"/>
        <dbReference type="ChEBI" id="CHEBI:57746"/>
        <dbReference type="EC" id="4.6.1.2"/>
    </reaction>
</comment>
<dbReference type="GO" id="GO:0007168">
    <property type="term" value="P:receptor guanylyl cyclase signaling pathway"/>
    <property type="evidence" value="ECO:0007669"/>
    <property type="project" value="TreeGrafter"/>
</dbReference>
<feature type="signal peptide" evidence="14">
    <location>
        <begin position="1"/>
        <end position="33"/>
    </location>
</feature>
<dbReference type="GO" id="GO:0005524">
    <property type="term" value="F:ATP binding"/>
    <property type="evidence" value="ECO:0007669"/>
    <property type="project" value="InterPro"/>
</dbReference>
<dbReference type="Proteomes" id="UP000192578">
    <property type="component" value="Unassembled WGS sequence"/>
</dbReference>